<comment type="caution">
    <text evidence="2">The sequence shown here is derived from an EMBL/GenBank/DDBJ whole genome shotgun (WGS) entry which is preliminary data.</text>
</comment>
<keyword evidence="1" id="KW-0812">Transmembrane</keyword>
<feature type="transmembrane region" description="Helical" evidence="1">
    <location>
        <begin position="6"/>
        <end position="25"/>
    </location>
</feature>
<evidence type="ECO:0000313" key="2">
    <source>
        <dbReference type="EMBL" id="GAE47869.1"/>
    </source>
</evidence>
<protein>
    <recommendedName>
        <fullName evidence="4">Membrane-associated phospholipid phosphatase</fullName>
    </recommendedName>
</protein>
<keyword evidence="1" id="KW-1133">Transmembrane helix</keyword>
<feature type="transmembrane region" description="Helical" evidence="1">
    <location>
        <begin position="32"/>
        <end position="50"/>
    </location>
</feature>
<name>W4RW39_9BACI</name>
<evidence type="ECO:0000256" key="1">
    <source>
        <dbReference type="SAM" id="Phobius"/>
    </source>
</evidence>
<dbReference type="RefSeq" id="WP_052019792.1">
    <property type="nucleotide sequence ID" value="NZ_BAUW01000103.1"/>
</dbReference>
<keyword evidence="1" id="KW-0472">Membrane</keyword>
<evidence type="ECO:0008006" key="4">
    <source>
        <dbReference type="Google" id="ProtNLM"/>
    </source>
</evidence>
<reference evidence="2 3" key="1">
    <citation type="submission" date="2013-12" db="EMBL/GenBank/DDBJ databases">
        <title>NBRP : Genome information of microbial organism related human and environment.</title>
        <authorList>
            <person name="Hattori M."/>
            <person name="Oshima K."/>
            <person name="Inaba H."/>
            <person name="Suda W."/>
            <person name="Sakamoto M."/>
            <person name="Iino T."/>
            <person name="Kitahara M."/>
            <person name="Oshida Y."/>
            <person name="Iida T."/>
            <person name="Kudo T."/>
            <person name="Itoh T."/>
            <person name="Ahmed I."/>
            <person name="Ohkuma M."/>
        </authorList>
    </citation>
    <scope>NUCLEOTIDE SEQUENCE [LARGE SCALE GENOMIC DNA]</scope>
    <source>
        <strain evidence="2 3">JCM 21738</strain>
    </source>
</reference>
<dbReference type="Proteomes" id="UP000018949">
    <property type="component" value="Unassembled WGS sequence"/>
</dbReference>
<accession>W4RW39</accession>
<feature type="transmembrane region" description="Helical" evidence="1">
    <location>
        <begin position="100"/>
        <end position="124"/>
    </location>
</feature>
<sequence>MDPYIYGLYSLIYLFLFLWGLKLSIKNGFFSWLNVLLLVTYGLMYDNLVLAMGSVIGKGSLLEALNGMRYWFHAFFTPLLILFSWAAIRKTGIRRLKGRAGFVLAGVFTLAMIIAELIQNTIGIKLEPAQKYGVLNYESAGSHGPPVMIIGVTAALLLAGIILWKKLKWKWMAVGVILMAIGSAVPIPLESDAATNGFELILLISLWATKAFLEKIQISHDMRPDLIFLKQSLHFLCCQLFPR</sequence>
<dbReference type="EMBL" id="BAUW01000103">
    <property type="protein sequence ID" value="GAE47869.1"/>
    <property type="molecule type" value="Genomic_DNA"/>
</dbReference>
<feature type="transmembrane region" description="Helical" evidence="1">
    <location>
        <begin position="144"/>
        <end position="164"/>
    </location>
</feature>
<feature type="transmembrane region" description="Helical" evidence="1">
    <location>
        <begin position="70"/>
        <end position="88"/>
    </location>
</feature>
<gene>
    <name evidence="2" type="ORF">JCM21738_4890</name>
</gene>
<evidence type="ECO:0000313" key="3">
    <source>
        <dbReference type="Proteomes" id="UP000018949"/>
    </source>
</evidence>
<dbReference type="AlphaFoldDB" id="W4RW39"/>
<keyword evidence="3" id="KW-1185">Reference proteome</keyword>
<organism evidence="2 3">
    <name type="scientific">Mesobacillus boroniphilus JCM 21738</name>
    <dbReference type="NCBI Taxonomy" id="1294265"/>
    <lineage>
        <taxon>Bacteria</taxon>
        <taxon>Bacillati</taxon>
        <taxon>Bacillota</taxon>
        <taxon>Bacilli</taxon>
        <taxon>Bacillales</taxon>
        <taxon>Bacillaceae</taxon>
        <taxon>Mesobacillus</taxon>
    </lineage>
</organism>
<proteinExistence type="predicted"/>
<dbReference type="eggNOG" id="COG1073">
    <property type="taxonomic scope" value="Bacteria"/>
</dbReference>
<feature type="transmembrane region" description="Helical" evidence="1">
    <location>
        <begin position="171"/>
        <end position="189"/>
    </location>
</feature>